<dbReference type="EMBL" id="CM047898">
    <property type="protein sequence ID" value="KAJ0105784.1"/>
    <property type="molecule type" value="Genomic_DNA"/>
</dbReference>
<evidence type="ECO:0000313" key="1">
    <source>
        <dbReference type="EMBL" id="KAJ0105784.1"/>
    </source>
</evidence>
<accession>A0ACC1C1D6</accession>
<proteinExistence type="predicted"/>
<protein>
    <submittedName>
        <fullName evidence="1">Uncharacterized protein</fullName>
    </submittedName>
</protein>
<keyword evidence="2" id="KW-1185">Reference proteome</keyword>
<gene>
    <name evidence="1" type="ORF">Patl1_19689</name>
</gene>
<reference evidence="2" key="1">
    <citation type="journal article" date="2023" name="G3 (Bethesda)">
        <title>Genome assembly and association tests identify interacting loci associated with vigor, precocity, and sex in interspecific pistachio rootstocks.</title>
        <authorList>
            <person name="Palmer W."/>
            <person name="Jacygrad E."/>
            <person name="Sagayaradj S."/>
            <person name="Cavanaugh K."/>
            <person name="Han R."/>
            <person name="Bertier L."/>
            <person name="Beede B."/>
            <person name="Kafkas S."/>
            <person name="Golino D."/>
            <person name="Preece J."/>
            <person name="Michelmore R."/>
        </authorList>
    </citation>
    <scope>NUCLEOTIDE SEQUENCE [LARGE SCALE GENOMIC DNA]</scope>
</reference>
<name>A0ACC1C1D6_9ROSI</name>
<dbReference type="Proteomes" id="UP001164250">
    <property type="component" value="Chromosome 2"/>
</dbReference>
<organism evidence="1 2">
    <name type="scientific">Pistacia atlantica</name>
    <dbReference type="NCBI Taxonomy" id="434234"/>
    <lineage>
        <taxon>Eukaryota</taxon>
        <taxon>Viridiplantae</taxon>
        <taxon>Streptophyta</taxon>
        <taxon>Embryophyta</taxon>
        <taxon>Tracheophyta</taxon>
        <taxon>Spermatophyta</taxon>
        <taxon>Magnoliopsida</taxon>
        <taxon>eudicotyledons</taxon>
        <taxon>Gunneridae</taxon>
        <taxon>Pentapetalae</taxon>
        <taxon>rosids</taxon>
        <taxon>malvids</taxon>
        <taxon>Sapindales</taxon>
        <taxon>Anacardiaceae</taxon>
        <taxon>Pistacia</taxon>
    </lineage>
</organism>
<comment type="caution">
    <text evidence="1">The sequence shown here is derived from an EMBL/GenBank/DDBJ whole genome shotgun (WGS) entry which is preliminary data.</text>
</comment>
<sequence length="248" mass="27371">MGNGEELLLDNAFESSNGTPSFRNFDQELFIGMCVLAGCDFLPSVPGIGIAKAYSMVSKYRNLDRVLSVLKIDKGGQVPEDYSKSFREAVAVFQHARIYDGGAKKLTHIKPLPQELLESLAGELDFLGPEIPPSVAAAIAEGHLDPFSVVDTQMKQYPVSSKRMYFNEGTALQKLVSPLQSQETVENTVVSDDLPLKVPDNNPFKKRKLDEIHFDPLTNISKEDLVVTGDEKLEFLCATPYCILPKGF</sequence>
<evidence type="ECO:0000313" key="2">
    <source>
        <dbReference type="Proteomes" id="UP001164250"/>
    </source>
</evidence>